<name>A0ABR4IEI3_9EURO</name>
<dbReference type="Pfam" id="PF04082">
    <property type="entry name" value="Fungal_trans"/>
    <property type="match status" value="1"/>
</dbReference>
<evidence type="ECO:0000256" key="3">
    <source>
        <dbReference type="ARBA" id="ARBA00023125"/>
    </source>
</evidence>
<dbReference type="InterPro" id="IPR052073">
    <property type="entry name" value="Amide_Lactam_Regulators"/>
</dbReference>
<comment type="caution">
    <text evidence="7">The sequence shown here is derived from an EMBL/GenBank/DDBJ whole genome shotgun (WGS) entry which is preliminary data.</text>
</comment>
<accession>A0ABR4IEI3</accession>
<dbReference type="InterPro" id="IPR007219">
    <property type="entry name" value="XnlR_reg_dom"/>
</dbReference>
<dbReference type="EMBL" id="JBFXLU010000457">
    <property type="protein sequence ID" value="KAL2826156.1"/>
    <property type="molecule type" value="Genomic_DNA"/>
</dbReference>
<sequence length="510" mass="57481">MSPVETEHDIGAAESYIASESVLFEETPLDTSHPPSWNHWRRIEEQLQANYQPASFAPLEEPLRQALLDSFVTHSAHWYPFVTPSQVHDAPPLLQRALMLSGSLARRIDTVEDLRLPYALYIQAKEAIYASSGRNPIVLLMAITITACWSLRPPSVVSLDGPWHWAGLAIRLALQLGLHRERTYSRLQNPNECRLIWYHLMDSDVLQAACWGRPCFIQTNFQDVELPPDSDKDSISLQGFKQVTRLLLVLRQVVELKLVELPAILAALADWHQSVGPSLRLYNAAGYRNPYSKHVNEMFIIYFAIIILVFFRHDMSASHNSLHQRTSVSPATIAASSCMTRLYEEIHQHEDSGRLGSIHGFFLMLAAIPQIFHCTQVAEKERLRERALDLICAVLQNLQVKYGGSNMVLQKISKLRAEPRDFNSQLQPLHVQQQDGIPGTVPFLVSGVDQLFPFPAGFAPNLDLLDAWGSENAAGQRDMLMDLLSFESSLVDWSGDVSLDAVDFPQPLFM</sequence>
<dbReference type="PANTHER" id="PTHR47171:SF5">
    <property type="entry name" value="ZN(II)2CYS6 TRANSCRIPTION FACTOR (EUROFUNG)"/>
    <property type="match status" value="1"/>
</dbReference>
<evidence type="ECO:0000313" key="8">
    <source>
        <dbReference type="Proteomes" id="UP001610446"/>
    </source>
</evidence>
<feature type="domain" description="Xylanolytic transcriptional activator regulatory" evidence="6">
    <location>
        <begin position="162"/>
        <end position="233"/>
    </location>
</feature>
<evidence type="ECO:0000259" key="6">
    <source>
        <dbReference type="SMART" id="SM00906"/>
    </source>
</evidence>
<evidence type="ECO:0000256" key="2">
    <source>
        <dbReference type="ARBA" id="ARBA00023015"/>
    </source>
</evidence>
<reference evidence="7 8" key="1">
    <citation type="submission" date="2024-07" db="EMBL/GenBank/DDBJ databases">
        <title>Section-level genome sequencing and comparative genomics of Aspergillus sections Usti and Cavernicolus.</title>
        <authorList>
            <consortium name="Lawrence Berkeley National Laboratory"/>
            <person name="Nybo J.L."/>
            <person name="Vesth T.C."/>
            <person name="Theobald S."/>
            <person name="Frisvad J.C."/>
            <person name="Larsen T.O."/>
            <person name="Kjaerboelling I."/>
            <person name="Rothschild-Mancinelli K."/>
            <person name="Lyhne E.K."/>
            <person name="Kogle M.E."/>
            <person name="Barry K."/>
            <person name="Clum A."/>
            <person name="Na H."/>
            <person name="Ledsgaard L."/>
            <person name="Lin J."/>
            <person name="Lipzen A."/>
            <person name="Kuo A."/>
            <person name="Riley R."/>
            <person name="Mondo S."/>
            <person name="Labutti K."/>
            <person name="Haridas S."/>
            <person name="Pangalinan J."/>
            <person name="Salamov A.A."/>
            <person name="Simmons B.A."/>
            <person name="Magnuson J.K."/>
            <person name="Chen J."/>
            <person name="Drula E."/>
            <person name="Henrissat B."/>
            <person name="Wiebenga A."/>
            <person name="Lubbers R.J."/>
            <person name="Gomes A.C."/>
            <person name="Makela M.R."/>
            <person name="Stajich J."/>
            <person name="Grigoriev I.V."/>
            <person name="Mortensen U.H."/>
            <person name="De Vries R.P."/>
            <person name="Baker S.E."/>
            <person name="Andersen M.R."/>
        </authorList>
    </citation>
    <scope>NUCLEOTIDE SEQUENCE [LARGE SCALE GENOMIC DNA]</scope>
    <source>
        <strain evidence="7 8">CBS 123904</strain>
    </source>
</reference>
<keyword evidence="4" id="KW-0804">Transcription</keyword>
<keyword evidence="3" id="KW-0238">DNA-binding</keyword>
<evidence type="ECO:0000313" key="7">
    <source>
        <dbReference type="EMBL" id="KAL2826156.1"/>
    </source>
</evidence>
<dbReference type="CDD" id="cd12148">
    <property type="entry name" value="fungal_TF_MHR"/>
    <property type="match status" value="1"/>
</dbReference>
<keyword evidence="5" id="KW-0539">Nucleus</keyword>
<keyword evidence="2" id="KW-0805">Transcription regulation</keyword>
<dbReference type="Proteomes" id="UP001610446">
    <property type="component" value="Unassembled WGS sequence"/>
</dbReference>
<organism evidence="7 8">
    <name type="scientific">Aspergillus pseudoustus</name>
    <dbReference type="NCBI Taxonomy" id="1810923"/>
    <lineage>
        <taxon>Eukaryota</taxon>
        <taxon>Fungi</taxon>
        <taxon>Dikarya</taxon>
        <taxon>Ascomycota</taxon>
        <taxon>Pezizomycotina</taxon>
        <taxon>Eurotiomycetes</taxon>
        <taxon>Eurotiomycetidae</taxon>
        <taxon>Eurotiales</taxon>
        <taxon>Aspergillaceae</taxon>
        <taxon>Aspergillus</taxon>
        <taxon>Aspergillus subgen. Nidulantes</taxon>
    </lineage>
</organism>
<gene>
    <name evidence="7" type="ORF">BJY01DRAFT_256093</name>
</gene>
<protein>
    <recommendedName>
        <fullName evidence="6">Xylanolytic transcriptional activator regulatory domain-containing protein</fullName>
    </recommendedName>
</protein>
<keyword evidence="8" id="KW-1185">Reference proteome</keyword>
<evidence type="ECO:0000256" key="5">
    <source>
        <dbReference type="ARBA" id="ARBA00023242"/>
    </source>
</evidence>
<proteinExistence type="predicted"/>
<dbReference type="SMART" id="SM00906">
    <property type="entry name" value="Fungal_trans"/>
    <property type="match status" value="1"/>
</dbReference>
<keyword evidence="1" id="KW-0862">Zinc</keyword>
<dbReference type="PANTHER" id="PTHR47171">
    <property type="entry name" value="FARA-RELATED"/>
    <property type="match status" value="1"/>
</dbReference>
<evidence type="ECO:0000256" key="4">
    <source>
        <dbReference type="ARBA" id="ARBA00023163"/>
    </source>
</evidence>
<evidence type="ECO:0000256" key="1">
    <source>
        <dbReference type="ARBA" id="ARBA00022833"/>
    </source>
</evidence>